<dbReference type="SUPFAM" id="SSF52540">
    <property type="entry name" value="P-loop containing nucleoside triphosphate hydrolases"/>
    <property type="match status" value="1"/>
</dbReference>
<comment type="caution">
    <text evidence="6">The sequence shown here is derived from an EMBL/GenBank/DDBJ whole genome shotgun (WGS) entry which is preliminary data.</text>
</comment>
<dbReference type="Pfam" id="PF00931">
    <property type="entry name" value="NB-ARC"/>
    <property type="match status" value="1"/>
</dbReference>
<evidence type="ECO:0000256" key="1">
    <source>
        <dbReference type="ARBA" id="ARBA00022737"/>
    </source>
</evidence>
<dbReference type="InterPro" id="IPR002182">
    <property type="entry name" value="NB-ARC"/>
</dbReference>
<feature type="domain" description="R13L1/DRL21-like LRR repeat region" evidence="5">
    <location>
        <begin position="445"/>
        <end position="569"/>
    </location>
</feature>
<dbReference type="Gene3D" id="1.10.10.10">
    <property type="entry name" value="Winged helix-like DNA-binding domain superfamily/Winged helix DNA-binding domain"/>
    <property type="match status" value="1"/>
</dbReference>
<dbReference type="InterPro" id="IPR042197">
    <property type="entry name" value="Apaf_helical"/>
</dbReference>
<dbReference type="PANTHER" id="PTHR23155">
    <property type="entry name" value="DISEASE RESISTANCE PROTEIN RP"/>
    <property type="match status" value="1"/>
</dbReference>
<evidence type="ECO:0000313" key="6">
    <source>
        <dbReference type="EMBL" id="KAJ4768626.1"/>
    </source>
</evidence>
<gene>
    <name evidence="6" type="ORF">LUZ62_079001</name>
</gene>
<dbReference type="Pfam" id="PF25019">
    <property type="entry name" value="LRR_R13L1-DRL21"/>
    <property type="match status" value="1"/>
</dbReference>
<dbReference type="Gene3D" id="3.80.10.10">
    <property type="entry name" value="Ribonuclease Inhibitor"/>
    <property type="match status" value="1"/>
</dbReference>
<dbReference type="Gene3D" id="1.10.8.430">
    <property type="entry name" value="Helical domain of apoptotic protease-activating factors"/>
    <property type="match status" value="1"/>
</dbReference>
<accession>A0AAV8DQS0</accession>
<dbReference type="InterPro" id="IPR044974">
    <property type="entry name" value="Disease_R_plants"/>
</dbReference>
<evidence type="ECO:0000313" key="7">
    <source>
        <dbReference type="Proteomes" id="UP001140206"/>
    </source>
</evidence>
<name>A0AAV8DQS0_9POAL</name>
<dbReference type="InterPro" id="IPR056789">
    <property type="entry name" value="LRR_R13L1-DRL21"/>
</dbReference>
<sequence length="660" mass="74960">MRTLIQSFGGELSLDVKTLPDISKNLSSILVGQRFLVVLDDMCEKFEKQWDALYTTLSQGAPGSVVLITTQNQAFANRVGTFGHIELTPLVWEIFWELFKHFAFGNTEIPQIKRSLLEKIGTEIARKLHGLPLAAKIIGKILNRNIDDLDEWRRIARSEWWDMPEDDERSKILPFIGVSYQHLGPNLRKCFAYCSLFPRNSSIEKDRLVQMWIAQNFINPNDVNGDREMEDVGRKWFDKLVAMSIFQPAGDNKGFVMPSLMHDLAGIASSGECFFLRDRSQKIPESVRHLAVAPEDVEVVKKIREHKKLLSFLYFGSQMDGIDIAINNILCELDGLRVLDLSNLHMRKKTPPSAIRNMPHLRFLDLSSTGIEKLTHSRFDHYHLQSLHIQECQLLKLPRSINQLIRIRHLNANVETIALISGIGQLADLQELDEYRVGVREGHKITELKNLGKLTGHLKVNCCANIKSRDEAEQARLVDKKKLNSVKICWSSAQREAEIDMKILDGLKPYRDIKELIIEGYMGSSFPHWMKEMNDFSNLQTLRLFSCIKIGVLPLLGENSSLSTLEIENNSALREVPLHHFSASLKVLKIVNCRNLILSGESLSHLTSLSLLHVINCRVRTSFNINGLLLLEDLVLKNCPGLSIQGDLKSLKKLKNLALG</sequence>
<reference evidence="6" key="1">
    <citation type="submission" date="2022-08" db="EMBL/GenBank/DDBJ databases">
        <authorList>
            <person name="Marques A."/>
        </authorList>
    </citation>
    <scope>NUCLEOTIDE SEQUENCE</scope>
    <source>
        <strain evidence="6">RhyPub2mFocal</strain>
        <tissue evidence="6">Leaves</tissue>
    </source>
</reference>
<proteinExistence type="predicted"/>
<evidence type="ECO:0000256" key="2">
    <source>
        <dbReference type="ARBA" id="ARBA00022821"/>
    </source>
</evidence>
<dbReference type="PRINTS" id="PR00364">
    <property type="entry name" value="DISEASERSIST"/>
</dbReference>
<protein>
    <submittedName>
        <fullName evidence="6">NB-ARC domain-containing disease resistance protein</fullName>
    </submittedName>
</protein>
<dbReference type="SUPFAM" id="SSF52058">
    <property type="entry name" value="L domain-like"/>
    <property type="match status" value="1"/>
</dbReference>
<evidence type="ECO:0000259" key="4">
    <source>
        <dbReference type="Pfam" id="PF23559"/>
    </source>
</evidence>
<dbReference type="Proteomes" id="UP001140206">
    <property type="component" value="Chromosome 4"/>
</dbReference>
<dbReference type="InterPro" id="IPR027417">
    <property type="entry name" value="P-loop_NTPase"/>
</dbReference>
<dbReference type="GO" id="GO:0098542">
    <property type="term" value="P:defense response to other organism"/>
    <property type="evidence" value="ECO:0007669"/>
    <property type="project" value="TreeGrafter"/>
</dbReference>
<dbReference type="InterPro" id="IPR032675">
    <property type="entry name" value="LRR_dom_sf"/>
</dbReference>
<dbReference type="Pfam" id="PF23559">
    <property type="entry name" value="WHD_DRP"/>
    <property type="match status" value="1"/>
</dbReference>
<dbReference type="EMBL" id="JAMFTS010000004">
    <property type="protein sequence ID" value="KAJ4768626.1"/>
    <property type="molecule type" value="Genomic_DNA"/>
</dbReference>
<feature type="domain" description="NB-ARC" evidence="3">
    <location>
        <begin position="17"/>
        <end position="106"/>
    </location>
</feature>
<evidence type="ECO:0000259" key="3">
    <source>
        <dbReference type="Pfam" id="PF00931"/>
    </source>
</evidence>
<keyword evidence="7" id="KW-1185">Reference proteome</keyword>
<dbReference type="AlphaFoldDB" id="A0AAV8DQS0"/>
<dbReference type="Gene3D" id="3.40.50.300">
    <property type="entry name" value="P-loop containing nucleotide triphosphate hydrolases"/>
    <property type="match status" value="1"/>
</dbReference>
<dbReference type="InterPro" id="IPR036388">
    <property type="entry name" value="WH-like_DNA-bd_sf"/>
</dbReference>
<feature type="domain" description="Disease resistance protein winged helix" evidence="4">
    <location>
        <begin position="196"/>
        <end position="265"/>
    </location>
</feature>
<dbReference type="GO" id="GO:0043531">
    <property type="term" value="F:ADP binding"/>
    <property type="evidence" value="ECO:0007669"/>
    <property type="project" value="InterPro"/>
</dbReference>
<dbReference type="PANTHER" id="PTHR23155:SF1241">
    <property type="entry name" value="DISEASE RESISTANCE RPP13-LIKE PROTEIN 1-RELATED"/>
    <property type="match status" value="1"/>
</dbReference>
<organism evidence="6 7">
    <name type="scientific">Rhynchospora pubera</name>
    <dbReference type="NCBI Taxonomy" id="906938"/>
    <lineage>
        <taxon>Eukaryota</taxon>
        <taxon>Viridiplantae</taxon>
        <taxon>Streptophyta</taxon>
        <taxon>Embryophyta</taxon>
        <taxon>Tracheophyta</taxon>
        <taxon>Spermatophyta</taxon>
        <taxon>Magnoliopsida</taxon>
        <taxon>Liliopsida</taxon>
        <taxon>Poales</taxon>
        <taxon>Cyperaceae</taxon>
        <taxon>Cyperoideae</taxon>
        <taxon>Rhynchosporeae</taxon>
        <taxon>Rhynchospora</taxon>
    </lineage>
</organism>
<evidence type="ECO:0000259" key="5">
    <source>
        <dbReference type="Pfam" id="PF25019"/>
    </source>
</evidence>
<dbReference type="InterPro" id="IPR058922">
    <property type="entry name" value="WHD_DRP"/>
</dbReference>
<keyword evidence="2" id="KW-0611">Plant defense</keyword>
<keyword evidence="1" id="KW-0677">Repeat</keyword>